<name>A0A523UPQ7_UNCAE</name>
<keyword evidence="3" id="KW-0472">Membrane</keyword>
<evidence type="ECO:0000256" key="2">
    <source>
        <dbReference type="SAM" id="MobiDB-lite"/>
    </source>
</evidence>
<comment type="caution">
    <text evidence="5">The sequence shown here is derived from an EMBL/GenBank/DDBJ whole genome shotgun (WGS) entry which is preliminary data.</text>
</comment>
<dbReference type="PRINTS" id="PR00813">
    <property type="entry name" value="BCTERIALGSPG"/>
</dbReference>
<sequence length="212" mass="23875">MRTKIMFLLTWIRNHRGFTLMELLIVLAVIIIIAGIAIPRFMSFLEKSKVNMAKAEIETMGSAIREVIKDTGSYVENLGQLGDRSSPDEADFSPWWGPYVSSLPVDNKDPWGNEYVYVYWFDEGGYWYLGHWPAGWGKGKKTGFVDLSDDGIDNDRDGVIDEKDNTERMPPGLHAHIQTLLEEGSPEEGFDLRSAGPDGEDGTEDDIVYGTY</sequence>
<reference evidence="5 6" key="1">
    <citation type="submission" date="2019-03" db="EMBL/GenBank/DDBJ databases">
        <title>Metabolic potential of uncultured bacteria and archaea associated with petroleum seepage in deep-sea sediments.</title>
        <authorList>
            <person name="Dong X."/>
            <person name="Hubert C."/>
        </authorList>
    </citation>
    <scope>NUCLEOTIDE SEQUENCE [LARGE SCALE GENOMIC DNA]</scope>
    <source>
        <strain evidence="5">E29_bin78</strain>
    </source>
</reference>
<keyword evidence="1" id="KW-0488">Methylation</keyword>
<keyword evidence="3" id="KW-1133">Transmembrane helix</keyword>
<proteinExistence type="predicted"/>
<gene>
    <name evidence="5" type="ORF">E3J59_05025</name>
</gene>
<feature type="compositionally biased region" description="Acidic residues" evidence="2">
    <location>
        <begin position="198"/>
        <end position="212"/>
    </location>
</feature>
<keyword evidence="3" id="KW-0812">Transmembrane</keyword>
<dbReference type="EMBL" id="SOJK01000213">
    <property type="protein sequence ID" value="TET44523.1"/>
    <property type="molecule type" value="Genomic_DNA"/>
</dbReference>
<feature type="transmembrane region" description="Helical" evidence="3">
    <location>
        <begin position="20"/>
        <end position="42"/>
    </location>
</feature>
<dbReference type="NCBIfam" id="TIGR02532">
    <property type="entry name" value="IV_pilin_GFxxxE"/>
    <property type="match status" value="1"/>
</dbReference>
<dbReference type="AlphaFoldDB" id="A0A523UPQ7"/>
<dbReference type="GO" id="GO:0015627">
    <property type="term" value="C:type II protein secretion system complex"/>
    <property type="evidence" value="ECO:0007669"/>
    <property type="project" value="InterPro"/>
</dbReference>
<evidence type="ECO:0000256" key="3">
    <source>
        <dbReference type="SAM" id="Phobius"/>
    </source>
</evidence>
<dbReference type="Gene3D" id="3.30.700.10">
    <property type="entry name" value="Glycoprotein, Type 4 Pilin"/>
    <property type="match status" value="1"/>
</dbReference>
<dbReference type="InterPro" id="IPR045584">
    <property type="entry name" value="Pilin-like"/>
</dbReference>
<dbReference type="InterPro" id="IPR012902">
    <property type="entry name" value="N_methyl_site"/>
</dbReference>
<accession>A0A523UPQ7</accession>
<protein>
    <submittedName>
        <fullName evidence="5">Prepilin-type N-terminal cleavage/methylation domain-containing protein</fullName>
    </submittedName>
</protein>
<evidence type="ECO:0000313" key="6">
    <source>
        <dbReference type="Proteomes" id="UP000320679"/>
    </source>
</evidence>
<organism evidence="5 6">
    <name type="scientific">Aerophobetes bacterium</name>
    <dbReference type="NCBI Taxonomy" id="2030807"/>
    <lineage>
        <taxon>Bacteria</taxon>
        <taxon>Candidatus Aerophobota</taxon>
    </lineage>
</organism>
<dbReference type="Proteomes" id="UP000320679">
    <property type="component" value="Unassembled WGS sequence"/>
</dbReference>
<dbReference type="SUPFAM" id="SSF54523">
    <property type="entry name" value="Pili subunits"/>
    <property type="match status" value="1"/>
</dbReference>
<evidence type="ECO:0000259" key="4">
    <source>
        <dbReference type="Pfam" id="PF08334"/>
    </source>
</evidence>
<dbReference type="InterPro" id="IPR013545">
    <property type="entry name" value="T2SS_protein-GspG_C"/>
</dbReference>
<evidence type="ECO:0000256" key="1">
    <source>
        <dbReference type="ARBA" id="ARBA00022481"/>
    </source>
</evidence>
<dbReference type="GO" id="GO:0015628">
    <property type="term" value="P:protein secretion by the type II secretion system"/>
    <property type="evidence" value="ECO:0007669"/>
    <property type="project" value="InterPro"/>
</dbReference>
<dbReference type="InterPro" id="IPR000983">
    <property type="entry name" value="Bac_GSPG_pilin"/>
</dbReference>
<feature type="domain" description="Type II secretion system protein GspG C-terminal" evidence="4">
    <location>
        <begin position="41"/>
        <end position="119"/>
    </location>
</feature>
<feature type="region of interest" description="Disordered" evidence="2">
    <location>
        <begin position="183"/>
        <end position="212"/>
    </location>
</feature>
<dbReference type="Pfam" id="PF07963">
    <property type="entry name" value="N_methyl"/>
    <property type="match status" value="1"/>
</dbReference>
<dbReference type="Pfam" id="PF08334">
    <property type="entry name" value="T2SSG"/>
    <property type="match status" value="1"/>
</dbReference>
<evidence type="ECO:0000313" key="5">
    <source>
        <dbReference type="EMBL" id="TET44523.1"/>
    </source>
</evidence>